<reference evidence="10" key="1">
    <citation type="submission" date="2024-02" db="EMBL/GenBank/DDBJ databases">
        <authorList>
            <consortium name="Clinical and Environmental Microbiology Branch: Whole genome sequencing antimicrobial resistance pathogens in the healthcare setting"/>
        </authorList>
    </citation>
    <scope>NUCLEOTIDE SEQUENCE</scope>
    <source>
        <strain evidence="10">2021DK-00143</strain>
    </source>
</reference>
<feature type="transmembrane region" description="Helical" evidence="8">
    <location>
        <begin position="273"/>
        <end position="291"/>
    </location>
</feature>
<dbReference type="EMBL" id="ABLOKC030000022">
    <property type="protein sequence ID" value="EML1472873.1"/>
    <property type="molecule type" value="Genomic_DNA"/>
</dbReference>
<dbReference type="InterPro" id="IPR037185">
    <property type="entry name" value="EmrE-like"/>
</dbReference>
<dbReference type="AlphaFoldDB" id="A0AAI9GKQ9"/>
<keyword evidence="3" id="KW-0813">Transport</keyword>
<evidence type="ECO:0000256" key="1">
    <source>
        <dbReference type="ARBA" id="ARBA00004651"/>
    </source>
</evidence>
<dbReference type="InterPro" id="IPR000620">
    <property type="entry name" value="EamA_dom"/>
</dbReference>
<accession>A0AAI9GKQ9</accession>
<feature type="transmembrane region" description="Helical" evidence="8">
    <location>
        <begin position="104"/>
        <end position="121"/>
    </location>
</feature>
<evidence type="ECO:0000256" key="2">
    <source>
        <dbReference type="ARBA" id="ARBA00007362"/>
    </source>
</evidence>
<dbReference type="SUPFAM" id="SSF103481">
    <property type="entry name" value="Multidrug resistance efflux transporter EmrE"/>
    <property type="match status" value="2"/>
</dbReference>
<keyword evidence="6 8" id="KW-1133">Transmembrane helix</keyword>
<keyword evidence="7 8" id="KW-0472">Membrane</keyword>
<evidence type="ECO:0000256" key="3">
    <source>
        <dbReference type="ARBA" id="ARBA00022448"/>
    </source>
</evidence>
<organism evidence="10">
    <name type="scientific">Pluralibacter gergoviae</name>
    <name type="common">Enterobacter gergoviae</name>
    <dbReference type="NCBI Taxonomy" id="61647"/>
    <lineage>
        <taxon>Bacteria</taxon>
        <taxon>Pseudomonadati</taxon>
        <taxon>Pseudomonadota</taxon>
        <taxon>Gammaproteobacteria</taxon>
        <taxon>Enterobacterales</taxon>
        <taxon>Enterobacteriaceae</taxon>
        <taxon>Pluralibacter</taxon>
    </lineage>
</organism>
<feature type="transmembrane region" description="Helical" evidence="8">
    <location>
        <begin position="9"/>
        <end position="27"/>
    </location>
</feature>
<evidence type="ECO:0000256" key="4">
    <source>
        <dbReference type="ARBA" id="ARBA00022475"/>
    </source>
</evidence>
<evidence type="ECO:0000256" key="7">
    <source>
        <dbReference type="ARBA" id="ARBA00023136"/>
    </source>
</evidence>
<dbReference type="NCBIfam" id="NF011959">
    <property type="entry name" value="PRK15430.1"/>
    <property type="match status" value="1"/>
</dbReference>
<feature type="transmembrane region" description="Helical" evidence="8">
    <location>
        <begin position="242"/>
        <end position="261"/>
    </location>
</feature>
<dbReference type="RefSeq" id="WP_048288404.1">
    <property type="nucleotide sequence ID" value="NZ_CACVCI010000001.1"/>
</dbReference>
<dbReference type="Pfam" id="PF00892">
    <property type="entry name" value="EamA"/>
    <property type="match status" value="2"/>
</dbReference>
<comment type="similarity">
    <text evidence="2">Belongs to the EamA transporter family.</text>
</comment>
<dbReference type="PANTHER" id="PTHR22911">
    <property type="entry name" value="ACYL-MALONYL CONDENSING ENZYME-RELATED"/>
    <property type="match status" value="1"/>
</dbReference>
<feature type="transmembrane region" description="Helical" evidence="8">
    <location>
        <begin position="128"/>
        <end position="145"/>
    </location>
</feature>
<keyword evidence="4" id="KW-1003">Cell membrane</keyword>
<feature type="transmembrane region" description="Helical" evidence="8">
    <location>
        <begin position="73"/>
        <end position="92"/>
    </location>
</feature>
<gene>
    <name evidence="10" type="primary">rarD</name>
    <name evidence="10" type="ORF">QEG54_003651</name>
</gene>
<protein>
    <submittedName>
        <fullName evidence="10">EamA family transporter RarD</fullName>
    </submittedName>
</protein>
<evidence type="ECO:0000256" key="8">
    <source>
        <dbReference type="SAM" id="Phobius"/>
    </source>
</evidence>
<evidence type="ECO:0000256" key="6">
    <source>
        <dbReference type="ARBA" id="ARBA00022989"/>
    </source>
</evidence>
<feature type="transmembrane region" description="Helical" evidence="8">
    <location>
        <begin position="210"/>
        <end position="230"/>
    </location>
</feature>
<comment type="caution">
    <text evidence="10">The sequence shown here is derived from an EMBL/GenBank/DDBJ whole genome shotgun (WGS) entry which is preliminary data.</text>
</comment>
<dbReference type="InterPro" id="IPR004626">
    <property type="entry name" value="RarD"/>
</dbReference>
<feature type="transmembrane region" description="Helical" evidence="8">
    <location>
        <begin position="39"/>
        <end position="61"/>
    </location>
</feature>
<evidence type="ECO:0000259" key="9">
    <source>
        <dbReference type="Pfam" id="PF00892"/>
    </source>
</evidence>
<dbReference type="GO" id="GO:0005886">
    <property type="term" value="C:plasma membrane"/>
    <property type="evidence" value="ECO:0007669"/>
    <property type="project" value="UniProtKB-SubCell"/>
</dbReference>
<evidence type="ECO:0000313" key="10">
    <source>
        <dbReference type="EMBL" id="EML1472873.1"/>
    </source>
</evidence>
<feature type="transmembrane region" description="Helical" evidence="8">
    <location>
        <begin position="179"/>
        <end position="198"/>
    </location>
</feature>
<dbReference type="NCBIfam" id="TIGR00688">
    <property type="entry name" value="rarD"/>
    <property type="match status" value="1"/>
</dbReference>
<proteinExistence type="inferred from homology"/>
<keyword evidence="5 8" id="KW-0812">Transmembrane</keyword>
<sequence length="297" mass="33242">MDAKQTRQGVLLALAAYFIWGIAPAYFKFIDYVPADEIITHRIIWSFFFMIALISASRQWGSIRRLFQTPKKILLLALTAVLVGGNWLLFIWAVNNHHMLEASLGYFINPLVNIVLGMIFLGERFRRMQWLAVFLAVCGVLVQLWTFGSLPIIGLGLAFSFAFYGLLRKKIAVDAQTGMLFETLWLLPVAAIYLFGIADSPTSHLGNNPWSLNLLLIAAGVVTTVPLLCFTGAATKLRLSTLGFFQYIGPTLMFLLAVLFYGEVPGPDKMVTFGFIWLALAIFVADAVYTVRRTPRF</sequence>
<name>A0AAI9GKQ9_PLUGE</name>
<feature type="domain" description="EamA" evidence="9">
    <location>
        <begin position="9"/>
        <end position="142"/>
    </location>
</feature>
<feature type="transmembrane region" description="Helical" evidence="8">
    <location>
        <begin position="151"/>
        <end position="167"/>
    </location>
</feature>
<comment type="subcellular location">
    <subcellularLocation>
        <location evidence="1">Cell membrane</location>
        <topology evidence="1">Multi-pass membrane protein</topology>
    </subcellularLocation>
</comment>
<evidence type="ECO:0000256" key="5">
    <source>
        <dbReference type="ARBA" id="ARBA00022692"/>
    </source>
</evidence>
<dbReference type="PANTHER" id="PTHR22911:SF137">
    <property type="entry name" value="SOLUTE CARRIER FAMILY 35 MEMBER G2-RELATED"/>
    <property type="match status" value="1"/>
</dbReference>
<feature type="domain" description="EamA" evidence="9">
    <location>
        <begin position="152"/>
        <end position="283"/>
    </location>
</feature>